<feature type="compositionally biased region" description="Low complexity" evidence="4">
    <location>
        <begin position="95"/>
        <end position="104"/>
    </location>
</feature>
<feature type="compositionally biased region" description="Low complexity" evidence="4">
    <location>
        <begin position="1461"/>
        <end position="1475"/>
    </location>
</feature>
<dbReference type="SUPFAM" id="SSF50156">
    <property type="entry name" value="PDZ domain-like"/>
    <property type="match status" value="4"/>
</dbReference>
<dbReference type="PROSITE" id="PS50106">
    <property type="entry name" value="PDZ"/>
    <property type="match status" value="4"/>
</dbReference>
<dbReference type="InterPro" id="IPR036028">
    <property type="entry name" value="SH3-like_dom_sf"/>
</dbReference>
<dbReference type="InterPro" id="IPR001452">
    <property type="entry name" value="SH3_domain"/>
</dbReference>
<feature type="compositionally biased region" description="Low complexity" evidence="4">
    <location>
        <begin position="1011"/>
        <end position="1034"/>
    </location>
</feature>
<dbReference type="InterPro" id="IPR006907">
    <property type="entry name" value="DLG5_N"/>
</dbReference>
<dbReference type="Pfam" id="PF16610">
    <property type="entry name" value="dbPDZ_assoc"/>
    <property type="match status" value="1"/>
</dbReference>
<reference evidence="9" key="1">
    <citation type="submission" date="2025-08" db="UniProtKB">
        <authorList>
            <consortium name="Ensembl"/>
        </authorList>
    </citation>
    <scope>IDENTIFICATION</scope>
</reference>
<keyword evidence="3" id="KW-0175">Coiled coil</keyword>
<feature type="region of interest" description="Disordered" evidence="4">
    <location>
        <begin position="1083"/>
        <end position="1102"/>
    </location>
</feature>
<evidence type="ECO:0000259" key="7">
    <source>
        <dbReference type="PROSITE" id="PS50106"/>
    </source>
</evidence>
<dbReference type="Proteomes" id="UP000694562">
    <property type="component" value="Unplaced"/>
</dbReference>
<feature type="domain" description="SH3" evidence="5">
    <location>
        <begin position="1585"/>
        <end position="1653"/>
    </location>
</feature>
<organism evidence="9 10">
    <name type="scientific">Falco tinnunculus</name>
    <name type="common">Common kestrel</name>
    <dbReference type="NCBI Taxonomy" id="100819"/>
    <lineage>
        <taxon>Eukaryota</taxon>
        <taxon>Metazoa</taxon>
        <taxon>Chordata</taxon>
        <taxon>Craniata</taxon>
        <taxon>Vertebrata</taxon>
        <taxon>Euteleostomi</taxon>
        <taxon>Archelosauria</taxon>
        <taxon>Archosauria</taxon>
        <taxon>Dinosauria</taxon>
        <taxon>Saurischia</taxon>
        <taxon>Theropoda</taxon>
        <taxon>Coelurosauria</taxon>
        <taxon>Aves</taxon>
        <taxon>Neognathae</taxon>
        <taxon>Neoaves</taxon>
        <taxon>Telluraves</taxon>
        <taxon>Australaves</taxon>
        <taxon>Falconiformes</taxon>
        <taxon>Falconidae</taxon>
        <taxon>Falco</taxon>
    </lineage>
</organism>
<dbReference type="Pfam" id="PF00625">
    <property type="entry name" value="Guanylate_kin"/>
    <property type="match status" value="1"/>
</dbReference>
<dbReference type="PROSITE" id="PS50209">
    <property type="entry name" value="CARD"/>
    <property type="match status" value="1"/>
</dbReference>
<dbReference type="SMART" id="SM00072">
    <property type="entry name" value="GuKc"/>
    <property type="match status" value="1"/>
</dbReference>
<evidence type="ECO:0000256" key="2">
    <source>
        <dbReference type="PROSITE-ProRule" id="PRU00192"/>
    </source>
</evidence>
<evidence type="ECO:0000259" key="6">
    <source>
        <dbReference type="PROSITE" id="PS50052"/>
    </source>
</evidence>
<dbReference type="SMART" id="SM00326">
    <property type="entry name" value="SH3"/>
    <property type="match status" value="1"/>
</dbReference>
<dbReference type="InterPro" id="IPR053004">
    <property type="entry name" value="MAGUK_Signaling_Regulators"/>
</dbReference>
<keyword evidence="1 2" id="KW-0728">SH3 domain</keyword>
<dbReference type="SUPFAM" id="SSF47986">
    <property type="entry name" value="DEATH domain"/>
    <property type="match status" value="1"/>
</dbReference>
<dbReference type="Gene3D" id="1.10.533.10">
    <property type="entry name" value="Death Domain, Fas"/>
    <property type="match status" value="1"/>
</dbReference>
<feature type="coiled-coil region" evidence="3">
    <location>
        <begin position="414"/>
        <end position="574"/>
    </location>
</feature>
<dbReference type="CDD" id="cd06765">
    <property type="entry name" value="PDZ2_DLG5-like"/>
    <property type="match status" value="1"/>
</dbReference>
<dbReference type="Gene3D" id="2.30.42.10">
    <property type="match status" value="4"/>
</dbReference>
<feature type="domain" description="PDZ" evidence="7">
    <location>
        <begin position="1334"/>
        <end position="1413"/>
    </location>
</feature>
<feature type="domain" description="CARD" evidence="8">
    <location>
        <begin position="1"/>
        <end position="89"/>
    </location>
</feature>
<dbReference type="PANTHER" id="PTHR46360">
    <property type="entry name" value="DISKS LARGE HOMOLOG 5"/>
    <property type="match status" value="1"/>
</dbReference>
<evidence type="ECO:0000256" key="3">
    <source>
        <dbReference type="SAM" id="Coils"/>
    </source>
</evidence>
<dbReference type="SUPFAM" id="SSF50044">
    <property type="entry name" value="SH3-domain"/>
    <property type="match status" value="1"/>
</dbReference>
<dbReference type="InterPro" id="IPR008144">
    <property type="entry name" value="Guanylate_kin-like_dom"/>
</dbReference>
<protein>
    <submittedName>
        <fullName evidence="9">Discs large MAGUK scaffold protein 5</fullName>
    </submittedName>
</protein>
<dbReference type="Pfam" id="PF04822">
    <property type="entry name" value="Takusan"/>
    <property type="match status" value="1"/>
</dbReference>
<dbReference type="CDD" id="cd06766">
    <property type="entry name" value="PDZ4_DLG5-like"/>
    <property type="match status" value="1"/>
</dbReference>
<name>A0A8C4UUK8_FALTI</name>
<dbReference type="CDD" id="cd06764">
    <property type="entry name" value="PDZ1_DLG5-like"/>
    <property type="match status" value="1"/>
</dbReference>
<reference evidence="9" key="2">
    <citation type="submission" date="2025-09" db="UniProtKB">
        <authorList>
            <consortium name="Ensembl"/>
        </authorList>
    </citation>
    <scope>IDENTIFICATION</scope>
</reference>
<dbReference type="InterPro" id="IPR011029">
    <property type="entry name" value="DEATH-like_dom_sf"/>
</dbReference>
<dbReference type="PROSITE" id="PS50052">
    <property type="entry name" value="GUANYLATE_KINASE_2"/>
    <property type="match status" value="1"/>
</dbReference>
<dbReference type="InterPro" id="IPR001478">
    <property type="entry name" value="PDZ"/>
</dbReference>
<feature type="domain" description="PDZ" evidence="7">
    <location>
        <begin position="595"/>
        <end position="685"/>
    </location>
</feature>
<dbReference type="FunFam" id="2.30.30.40:FF:000130">
    <property type="entry name" value="Discs large 5, isoform A"/>
    <property type="match status" value="1"/>
</dbReference>
<dbReference type="Gene3D" id="2.30.30.40">
    <property type="entry name" value="SH3 Domains"/>
    <property type="match status" value="1"/>
</dbReference>
<dbReference type="GO" id="GO:0035331">
    <property type="term" value="P:negative regulation of hippo signaling"/>
    <property type="evidence" value="ECO:0007669"/>
    <property type="project" value="TreeGrafter"/>
</dbReference>
<dbReference type="SMART" id="SM00228">
    <property type="entry name" value="PDZ"/>
    <property type="match status" value="4"/>
</dbReference>
<feature type="region of interest" description="Disordered" evidence="4">
    <location>
        <begin position="1418"/>
        <end position="1496"/>
    </location>
</feature>
<dbReference type="InterPro" id="IPR008145">
    <property type="entry name" value="GK/Ca_channel_bsu"/>
</dbReference>
<dbReference type="GO" id="GO:0042981">
    <property type="term" value="P:regulation of apoptotic process"/>
    <property type="evidence" value="ECO:0007669"/>
    <property type="project" value="InterPro"/>
</dbReference>
<dbReference type="Pfam" id="PF00595">
    <property type="entry name" value="PDZ"/>
    <property type="match status" value="3"/>
</dbReference>
<evidence type="ECO:0000313" key="10">
    <source>
        <dbReference type="Proteomes" id="UP000694562"/>
    </source>
</evidence>
<feature type="region of interest" description="Disordered" evidence="4">
    <location>
        <begin position="95"/>
        <end position="114"/>
    </location>
</feature>
<feature type="compositionally biased region" description="Low complexity" evidence="4">
    <location>
        <begin position="1230"/>
        <end position="1245"/>
    </location>
</feature>
<evidence type="ECO:0000313" key="9">
    <source>
        <dbReference type="Ensembl" id="ENSFTIP00000014907.1"/>
    </source>
</evidence>
<dbReference type="PROSITE" id="PS50002">
    <property type="entry name" value="SH3"/>
    <property type="match status" value="1"/>
</dbReference>
<feature type="compositionally biased region" description="Low complexity" evidence="4">
    <location>
        <begin position="1272"/>
        <end position="1281"/>
    </location>
</feature>
<dbReference type="FunFam" id="2.30.42.10:FF:000152">
    <property type="entry name" value="disks large homolog 5 isoform X1"/>
    <property type="match status" value="1"/>
</dbReference>
<feature type="region of interest" description="Disordered" evidence="4">
    <location>
        <begin position="1215"/>
        <end position="1247"/>
    </location>
</feature>
<dbReference type="GO" id="GO:0005886">
    <property type="term" value="C:plasma membrane"/>
    <property type="evidence" value="ECO:0007669"/>
    <property type="project" value="TreeGrafter"/>
</dbReference>
<proteinExistence type="predicted"/>
<evidence type="ECO:0000256" key="1">
    <source>
        <dbReference type="ARBA" id="ARBA00022443"/>
    </source>
</evidence>
<feature type="domain" description="PDZ" evidence="7">
    <location>
        <begin position="680"/>
        <end position="771"/>
    </location>
</feature>
<evidence type="ECO:0000256" key="4">
    <source>
        <dbReference type="SAM" id="MobiDB-lite"/>
    </source>
</evidence>
<dbReference type="InterPro" id="IPR001315">
    <property type="entry name" value="CARD"/>
</dbReference>
<feature type="domain" description="Guanylate kinase-like" evidence="6">
    <location>
        <begin position="1767"/>
        <end position="1832"/>
    </location>
</feature>
<feature type="domain" description="PDZ" evidence="7">
    <location>
        <begin position="1494"/>
        <end position="1574"/>
    </location>
</feature>
<feature type="region of interest" description="Disordered" evidence="4">
    <location>
        <begin position="1259"/>
        <end position="1287"/>
    </location>
</feature>
<dbReference type="Ensembl" id="ENSFTIT00000015541.1">
    <property type="protein sequence ID" value="ENSFTIP00000014907.1"/>
    <property type="gene ID" value="ENSFTIG00000009127.1"/>
</dbReference>
<feature type="coiled-coil region" evidence="3">
    <location>
        <begin position="120"/>
        <end position="385"/>
    </location>
</feature>
<dbReference type="SUPFAM" id="SSF52540">
    <property type="entry name" value="P-loop containing nucleoside triphosphate hydrolases"/>
    <property type="match status" value="1"/>
</dbReference>
<evidence type="ECO:0000259" key="8">
    <source>
        <dbReference type="PROSITE" id="PS50209"/>
    </source>
</evidence>
<dbReference type="CDD" id="cd11860">
    <property type="entry name" value="SH3_DLG5"/>
    <property type="match status" value="1"/>
</dbReference>
<evidence type="ECO:0000259" key="5">
    <source>
        <dbReference type="PROSITE" id="PS50002"/>
    </source>
</evidence>
<dbReference type="InterPro" id="IPR035537">
    <property type="entry name" value="DLG5_SH3"/>
</dbReference>
<keyword evidence="10" id="KW-1185">Reference proteome</keyword>
<accession>A0A8C4UUK8</accession>
<feature type="compositionally biased region" description="Polar residues" evidence="4">
    <location>
        <begin position="1419"/>
        <end position="1454"/>
    </location>
</feature>
<dbReference type="PANTHER" id="PTHR46360:SF1">
    <property type="entry name" value="DISKS LARGE HOMOLOG 5"/>
    <property type="match status" value="1"/>
</dbReference>
<dbReference type="InterPro" id="IPR027417">
    <property type="entry name" value="P-loop_NTPase"/>
</dbReference>
<dbReference type="InterPro" id="IPR036034">
    <property type="entry name" value="PDZ_sf"/>
</dbReference>
<sequence length="1880" mass="210561">MEPKHKELLAQCRQSLAQAMTEVDKVVELLEAAGALGPRDLRDLEAAGGGKAELLIALLLAKERDHFQDLRVALEKTQPHLLSILYLNGVAGAPAETAGTTGKASSPPPVTDTRQMSEKLETILYQLRQVTRERDELRKQLALSSPGSTFDDCRPSPKPNHDYERLKIQCMKAMSDLQSLQNQHTKTLKRCEEAAKEADFYHTLHSRLLSDQSQLKEDMDTLKRKNTQLVREHNHLQQSCEEMKRLHDEDQKEITDLRSQQQQVMKQNGSSEILNKLYDTAMDKLEGVKKDYDALRKRYNEKIASHNTDLSRLEQAEEENRRLQKQIDMLMKQRDTAIHFQQQYSSSLRRFESVQQELSNTTAQNKELQREMERLQSEVTRFKTMQLKAAKDAEKYKEERDSVFNEYRLIMSERDQVIKEVDKLQTELELAESKLKNTSSEKRVASEEMEALRQIQDSATLDIERANKEIEMLRKQYEAMSQELKEAVQEAEVAKCRRDWAFQERDKIVAERESIRTLCDNLRRERDRAVSDLAEALRNLDDMRKQKNDAVRELKELKEKMENQLEKEARFRQLMAHSSHDSAIDTDSLEWETEVVEFEKDREDMDLKALGFDVAEGVNEPYLPGDCGIFVTKVDKGSIADGRLRVNDWLLKINDVDLTNKDKKQVIKAVLNGGGVINMVVRRRKSLGGRVITPLHINVSGHKDSGVSLENGVFVAAVVPGSPAAKEGSLTVGDRIIAINGITLDNKSLTECEALLRNCRDSLTLSLMKVFPQSSSWSGQNIFENLKDSEKISNCRVHASELQAQNKRNLKLNSSTQTDIFNPDILDGKKDQSDQGSGAFCDHKPFPNNTLRVDSRRNTVHSCHSNSEHSLSSFSPETYGDQGYGAVDLDNRRLPFEPAGADCMVVETAFDKGHGTKHSGGTWPKVMVNISATETEKFSVYKKPKQRKSIFDPDTFKRPPTPPKLEYLSPNQVTGHSPQPSKAEVASTPPTPPKRSDSIKFKHKQQASSASESTVTTGSPPTSPATAQAPASLALKQDSATLKGRSRNAGHYYREEGIDCTHLSSRKSCEDDIGFQRVEEPEIKRPRPKSAPALRHKMTPMPIPNPTLQVEYAPASEEHLSPELQEWAPYSPKRSARHSDGFVPAALYAAGTVPRSLAPCPAVTAVMRNPIYTAWSHRVHTSNCPSVASQICHQHLHPSSQHQGRLSLDLSHKHSNDYSENARTRASHGSNSLPSSARLGSSSNLQYRTERIKIPLTPRYPRSMMGSDRGSLSHSECSSPSLITPPQSPLNLETSSFASSQSQNSLSTLPRISISPVSIGERRKDRPYMEEPRHVKVQKGSEPLGISIVSGENGGIFVSKVTGGSIAHQAGLEYGDQLLEFNGINLRNATEQQARLIIGQQCDTITILAQYNPHMYQLGNHSRSSSRLEPVSNHSTPQGSGAATPDNHSIIDTVSEQDEGTMTPPSKQTTPTTSPRNSLRGPVDTNKRTPEPRSVVVKKSQVDLGIQICGGNLYGIFVSDVDDDSPAKGPDGLVLGDMILEYGSIDMRNKTAEEAYLEMLKPGENIKIRTQYRIEEFNKIKELPGDGFYIRALYDRLAEVEQDLSFKKDDILYVDDTLPQGNFGCWMAWQLDENAQKLERGQIPSKYMMDQEFYRRHSVSEAKDESSSSKTLSAAARRSFFRRKHKHKRSGSKDGKDLLALDTISTDSIPFLDDSASLAYQRVQKVDCTSPRPVLILGPLLDAVKDMLVKESPGKFCRCPLEVMKASQQAIERGVKDCLFIDYKRRSGHFDVTTVASIKEITEKDCHCLLDIAPHAIERLHSVHIYPIVIFILSFVPVCWGGSFSPGIVQGGALSSICTQIMTTVDQEQNKVLWIPAGPL</sequence>
<feature type="compositionally biased region" description="Polar residues" evidence="4">
    <location>
        <begin position="969"/>
        <end position="980"/>
    </location>
</feature>
<dbReference type="Gene3D" id="3.40.50.300">
    <property type="entry name" value="P-loop containing nucleotide triphosphate hydrolases"/>
    <property type="match status" value="1"/>
</dbReference>
<dbReference type="CDD" id="cd06767">
    <property type="entry name" value="PDZ3_DLG5-like"/>
    <property type="match status" value="1"/>
</dbReference>
<feature type="region of interest" description="Disordered" evidence="4">
    <location>
        <begin position="941"/>
        <end position="1048"/>
    </location>
</feature>